<dbReference type="Gene3D" id="3.30.2160.10">
    <property type="entry name" value="Hect, E3 ligase catalytic domain"/>
    <property type="match status" value="1"/>
</dbReference>
<comment type="function">
    <text evidence="5">Probable E3 ubiquitin-protein ligase which mediates ubiquitination and subsequent proteasomal degradation of target proteins.</text>
</comment>
<dbReference type="PROSITE" id="PS50237">
    <property type="entry name" value="HECT"/>
    <property type="match status" value="1"/>
</dbReference>
<dbReference type="InterPro" id="IPR044611">
    <property type="entry name" value="E3A/B/C-like"/>
</dbReference>
<proteinExistence type="inferred from homology"/>
<reference evidence="11" key="1">
    <citation type="submission" date="2015-07" db="EMBL/GenBank/DDBJ databases">
        <title>Transcriptome Assembly of Anthurium amnicola.</title>
        <authorList>
            <person name="Suzuki J."/>
        </authorList>
    </citation>
    <scope>NUCLEOTIDE SEQUENCE</scope>
</reference>
<sequence length="1045" mass="118340">MSDAPREMPLHRKQQQVSLRGASAKDITRDVLLHNVSQEREVRSYKRRALAAVLFIQRVWRRYHVMRKVADQLQQDWEILVNHRDALVTSTWISTNLLRPFLLFAAHPSRLQEMLRSMNTKPIFLCFQVLLQSIDSTEPVKNFCSLAVGTHEEKSIWLCQAKKLVSLCLFILAECGLTKEGEDRVQLAVLGMRLTVSLTDPLAWKIINGGNIRDAGSAVNKLLNFLITTKCGPYNSIRSYMTKLDANIGSVDTIAEIGGHFLITASAITLALRPFYLKSLSIDNINVIDVEHVVEQYCTFVLTIPCLTQRLPPVLLPALRHESSLLPCLNVHLISQGKIISEMLKWEESSRYSTKVIPPLLWFLANIINLTTEYVDDSGQFIKGLNLKAYACVVNCISETFLHWVENTGRLTENANDEHHATVDASTVTMIPDLWCKLSPCDASNLSYIGLLKPVHQQWHLRYLLSVTEKGIVNQEECTAAVNQSLKYHGNLEFLEIVLFYHYMLRLYSFLDPLVGPLPILNMLSFTPGFVGKLWEQVEHYIFHNNGNVIDANKGCVHKCFGHNDGDRIQTAKGYGNKWVNVLAKITGKSRDLHLSDLNNGEFRPSQIDNDAYDLWDIEPLRQGSQGISRDLQCVLNLFCSVYAHLLLVLDDIEFYDKQVPFNLWQQQRISSVLNTFVYGSFIHNCALHNRPLMDAAIRCLHLLYERDCRHKFCPPSLWVAPARRGRLPIAAAARSHEAISANHQGGNTSNHRMSSVISTIPHVFPFEERVQMFREFIKLDKGARRVAGESTGPGSGSTEIVIRRHHIVEDGFRQLNLLGSKLKSCFNISFVSECGLPEAGLDYGGLSKEFLTDISKAAFDPKYGLFCQTSTSEGLLIPATSARFLENGIEMIEFLGRIVGKALYEGILLDYSFSVSFVQKLLGRYSFLDELSTLDPELYRNLIYVKHYQGDAKELALDFTITEEICGRRTVIELKPGGKDMPVTNDNKLQYIYAIADYKLNQQVLPLANAFYRGLTDLISPSWLSIFTANEFNQVEIMILMLRI</sequence>
<dbReference type="AlphaFoldDB" id="A0A1D1Z229"/>
<keyword evidence="3" id="KW-0808">Transferase</keyword>
<keyword evidence="4 7" id="KW-0833">Ubl conjugation pathway</keyword>
<dbReference type="Gene3D" id="3.90.1750.10">
    <property type="entry name" value="Hect, E3 ligase catalytic domains"/>
    <property type="match status" value="1"/>
</dbReference>
<dbReference type="SUPFAM" id="SSF56204">
    <property type="entry name" value="Hect, E3 ligase catalytic domain"/>
    <property type="match status" value="1"/>
</dbReference>
<evidence type="ECO:0000256" key="3">
    <source>
        <dbReference type="ARBA" id="ARBA00022679"/>
    </source>
</evidence>
<dbReference type="Pfam" id="PF00632">
    <property type="entry name" value="HECT"/>
    <property type="match status" value="1"/>
</dbReference>
<dbReference type="SMART" id="SM00119">
    <property type="entry name" value="HECTc"/>
    <property type="match status" value="1"/>
</dbReference>
<organism evidence="11">
    <name type="scientific">Anthurium amnicola</name>
    <dbReference type="NCBI Taxonomy" id="1678845"/>
    <lineage>
        <taxon>Eukaryota</taxon>
        <taxon>Viridiplantae</taxon>
        <taxon>Streptophyta</taxon>
        <taxon>Embryophyta</taxon>
        <taxon>Tracheophyta</taxon>
        <taxon>Spermatophyta</taxon>
        <taxon>Magnoliopsida</taxon>
        <taxon>Liliopsida</taxon>
        <taxon>Araceae</taxon>
        <taxon>Pothoideae</taxon>
        <taxon>Potheae</taxon>
        <taxon>Anthurium</taxon>
    </lineage>
</organism>
<dbReference type="EMBL" id="GDJX01007347">
    <property type="protein sequence ID" value="JAT60589.1"/>
    <property type="molecule type" value="Transcribed_RNA"/>
</dbReference>
<protein>
    <recommendedName>
        <fullName evidence="2">HECT-type E3 ubiquitin transferase</fullName>
        <ecNumber evidence="2">2.3.2.26</ecNumber>
    </recommendedName>
</protein>
<accession>A0A1D1Z229</accession>
<evidence type="ECO:0000259" key="9">
    <source>
        <dbReference type="PROSITE" id="PS50237"/>
    </source>
</evidence>
<evidence type="ECO:0000256" key="1">
    <source>
        <dbReference type="ARBA" id="ARBA00000885"/>
    </source>
</evidence>
<name>A0A1D1Z229_9ARAE</name>
<comment type="caution">
    <text evidence="7">Lacks conserved residue(s) required for the propagation of feature annotation.</text>
</comment>
<dbReference type="InterPro" id="IPR000569">
    <property type="entry name" value="HECT_dom"/>
</dbReference>
<dbReference type="GO" id="GO:0061630">
    <property type="term" value="F:ubiquitin protein ligase activity"/>
    <property type="evidence" value="ECO:0007669"/>
    <property type="project" value="UniProtKB-EC"/>
</dbReference>
<dbReference type="PANTHER" id="PTHR45700:SF2">
    <property type="entry name" value="UBIQUITIN-PROTEIN LIGASE E3C"/>
    <property type="match status" value="1"/>
</dbReference>
<feature type="domain" description="HECT" evidence="9">
    <location>
        <begin position="823"/>
        <end position="1036"/>
    </location>
</feature>
<dbReference type="GO" id="GO:0000209">
    <property type="term" value="P:protein polyubiquitination"/>
    <property type="evidence" value="ECO:0007669"/>
    <property type="project" value="InterPro"/>
</dbReference>
<evidence type="ECO:0000256" key="6">
    <source>
        <dbReference type="ARBA" id="ARBA00061247"/>
    </source>
</evidence>
<dbReference type="GO" id="GO:0006511">
    <property type="term" value="P:ubiquitin-dependent protein catabolic process"/>
    <property type="evidence" value="ECO:0007669"/>
    <property type="project" value="TreeGrafter"/>
</dbReference>
<feature type="region of interest" description="Disordered" evidence="8">
    <location>
        <begin position="1"/>
        <end position="21"/>
    </location>
</feature>
<evidence type="ECO:0000256" key="8">
    <source>
        <dbReference type="SAM" id="MobiDB-lite"/>
    </source>
</evidence>
<evidence type="ECO:0000256" key="2">
    <source>
        <dbReference type="ARBA" id="ARBA00012485"/>
    </source>
</evidence>
<evidence type="ECO:0000313" key="10">
    <source>
        <dbReference type="EMBL" id="JAT60589.1"/>
    </source>
</evidence>
<comment type="catalytic activity">
    <reaction evidence="1">
        <text>S-ubiquitinyl-[E2 ubiquitin-conjugating enzyme]-L-cysteine + [acceptor protein]-L-lysine = [E2 ubiquitin-conjugating enzyme]-L-cysteine + N(6)-ubiquitinyl-[acceptor protein]-L-lysine.</text>
        <dbReference type="EC" id="2.3.2.26"/>
    </reaction>
</comment>
<dbReference type="EC" id="2.3.2.26" evidence="2"/>
<comment type="similarity">
    <text evidence="6">Belongs to the UPL family.</text>
</comment>
<evidence type="ECO:0000256" key="4">
    <source>
        <dbReference type="ARBA" id="ARBA00022786"/>
    </source>
</evidence>
<dbReference type="InterPro" id="IPR035983">
    <property type="entry name" value="Hect_E3_ubiquitin_ligase"/>
</dbReference>
<feature type="compositionally biased region" description="Basic and acidic residues" evidence="8">
    <location>
        <begin position="1"/>
        <end position="10"/>
    </location>
</feature>
<dbReference type="EMBL" id="GDJX01006986">
    <property type="protein sequence ID" value="JAT60950.1"/>
    <property type="molecule type" value="Transcribed_RNA"/>
</dbReference>
<evidence type="ECO:0000256" key="5">
    <source>
        <dbReference type="ARBA" id="ARBA00057703"/>
    </source>
</evidence>
<gene>
    <name evidence="11" type="primary">UPL7_1</name>
    <name evidence="10" type="synonym">UPL7_2</name>
    <name evidence="11" type="ORF">g.125347</name>
    <name evidence="10" type="ORF">g.125348</name>
</gene>
<evidence type="ECO:0000256" key="7">
    <source>
        <dbReference type="PROSITE-ProRule" id="PRU00104"/>
    </source>
</evidence>
<dbReference type="PANTHER" id="PTHR45700">
    <property type="entry name" value="UBIQUITIN-PROTEIN LIGASE E3C"/>
    <property type="match status" value="1"/>
</dbReference>
<evidence type="ECO:0000313" key="11">
    <source>
        <dbReference type="EMBL" id="JAT60950.1"/>
    </source>
</evidence>
<dbReference type="FunFam" id="3.30.2160.10:FF:000002">
    <property type="entry name" value="Putative Ubiquitin-protein ligase E3C"/>
    <property type="match status" value="1"/>
</dbReference>